<comment type="caution">
    <text evidence="2">The sequence shown here is derived from an EMBL/GenBank/DDBJ whole genome shotgun (WGS) entry which is preliminary data.</text>
</comment>
<evidence type="ECO:0000313" key="2">
    <source>
        <dbReference type="EMBL" id="MEM5500872.1"/>
    </source>
</evidence>
<dbReference type="EMBL" id="JBBMQO010000002">
    <property type="protein sequence ID" value="MEM5500872.1"/>
    <property type="molecule type" value="Genomic_DNA"/>
</dbReference>
<name>A0ABU9T424_9HYPH</name>
<dbReference type="EC" id="1.6.5.2" evidence="2"/>
<dbReference type="Proteomes" id="UP001477870">
    <property type="component" value="Unassembled WGS sequence"/>
</dbReference>
<reference evidence="2 3" key="1">
    <citation type="submission" date="2024-03" db="EMBL/GenBank/DDBJ databases">
        <title>Community enrichment and isolation of bacterial strains for fucoidan degradation.</title>
        <authorList>
            <person name="Sichert A."/>
        </authorList>
    </citation>
    <scope>NUCLEOTIDE SEQUENCE [LARGE SCALE GENOMIC DNA]</scope>
    <source>
        <strain evidence="2 3">AS62</strain>
    </source>
</reference>
<dbReference type="GO" id="GO:0003955">
    <property type="term" value="F:NAD(P)H dehydrogenase (quinone) activity"/>
    <property type="evidence" value="ECO:0007669"/>
    <property type="project" value="UniProtKB-EC"/>
</dbReference>
<keyword evidence="2" id="KW-0560">Oxidoreductase</keyword>
<feature type="domain" description="NmrA-like" evidence="1">
    <location>
        <begin position="2"/>
        <end position="243"/>
    </location>
</feature>
<dbReference type="RefSeq" id="WP_342847234.1">
    <property type="nucleotide sequence ID" value="NZ_JBBMQO010000002.1"/>
</dbReference>
<dbReference type="PANTHER" id="PTHR43162:SF1">
    <property type="entry name" value="PRESTALK A DIFFERENTIATION PROTEIN A"/>
    <property type="match status" value="1"/>
</dbReference>
<dbReference type="Gene3D" id="3.90.25.10">
    <property type="entry name" value="UDP-galactose 4-epimerase, domain 1"/>
    <property type="match status" value="1"/>
</dbReference>
<proteinExistence type="predicted"/>
<dbReference type="InterPro" id="IPR051604">
    <property type="entry name" value="Ergot_Alk_Oxidoreductase"/>
</dbReference>
<gene>
    <name evidence="2" type="ORF">WNY59_04640</name>
</gene>
<evidence type="ECO:0000259" key="1">
    <source>
        <dbReference type="Pfam" id="PF05368"/>
    </source>
</evidence>
<dbReference type="SUPFAM" id="SSF51735">
    <property type="entry name" value="NAD(P)-binding Rossmann-fold domains"/>
    <property type="match status" value="1"/>
</dbReference>
<sequence>MILVTGATGNVGSKLVQRLTDKNIAFKALTRDPAAAKSIFPDGTQIVKGDYTDLDSLKEATMGVEAVVLISPAHPDMVAHQTAIIDAAKANGVKDIIKLSILGANLGAPIRLPKLHAEIEIYAANKGLRVTAIRPNLFMQTLLGNQDSISSNGKIYAPASNAAISFTDVRDIADVFIGVIRKEALRGQIHEITGPESLTYAQIAKKIGKVAHHNVEHVDVSEDTARQSMLSMGMDPWVVEAFLELFGIYRAGYGAAVHADSVAKITGSPARKFDQFAFDFKDKFALRV</sequence>
<dbReference type="Pfam" id="PF05368">
    <property type="entry name" value="NmrA"/>
    <property type="match status" value="1"/>
</dbReference>
<organism evidence="2 3">
    <name type="scientific">Ahrensia kielensis</name>
    <dbReference type="NCBI Taxonomy" id="76980"/>
    <lineage>
        <taxon>Bacteria</taxon>
        <taxon>Pseudomonadati</taxon>
        <taxon>Pseudomonadota</taxon>
        <taxon>Alphaproteobacteria</taxon>
        <taxon>Hyphomicrobiales</taxon>
        <taxon>Ahrensiaceae</taxon>
        <taxon>Ahrensia</taxon>
    </lineage>
</organism>
<accession>A0ABU9T424</accession>
<dbReference type="InterPro" id="IPR008030">
    <property type="entry name" value="NmrA-like"/>
</dbReference>
<dbReference type="PANTHER" id="PTHR43162">
    <property type="match status" value="1"/>
</dbReference>
<dbReference type="InterPro" id="IPR036291">
    <property type="entry name" value="NAD(P)-bd_dom_sf"/>
</dbReference>
<dbReference type="CDD" id="cd05269">
    <property type="entry name" value="TMR_SDR_a"/>
    <property type="match status" value="1"/>
</dbReference>
<protein>
    <submittedName>
        <fullName evidence="2">SDR family oxidoreductase</fullName>
        <ecNumber evidence="2">1.6.5.2</ecNumber>
    </submittedName>
</protein>
<dbReference type="Gene3D" id="3.40.50.720">
    <property type="entry name" value="NAD(P)-binding Rossmann-like Domain"/>
    <property type="match status" value="1"/>
</dbReference>
<evidence type="ECO:0000313" key="3">
    <source>
        <dbReference type="Proteomes" id="UP001477870"/>
    </source>
</evidence>
<keyword evidence="3" id="KW-1185">Reference proteome</keyword>